<reference evidence="4 5" key="1">
    <citation type="journal article" date="2024" name="Microbiology">
        <title>Methylomarinum rosea sp. nov., a novel halophilic methanotrophic bacterium from the hypersaline Lake Elton.</title>
        <authorList>
            <person name="Suleimanov R.Z."/>
            <person name="Oshkin I.Y."/>
            <person name="Danilova O.V."/>
            <person name="Suzina N.E."/>
            <person name="Dedysh S.N."/>
        </authorList>
    </citation>
    <scope>NUCLEOTIDE SEQUENCE [LARGE SCALE GENOMIC DNA]</scope>
    <source>
        <strain evidence="4 5">Ch1-1</strain>
    </source>
</reference>
<dbReference type="EMBL" id="CP157743">
    <property type="protein sequence ID" value="XBS21533.1"/>
    <property type="molecule type" value="Genomic_DNA"/>
</dbReference>
<feature type="domain" description="CBS" evidence="3">
    <location>
        <begin position="179"/>
        <end position="238"/>
    </location>
</feature>
<accession>A0AAU7NX33</accession>
<evidence type="ECO:0000259" key="3">
    <source>
        <dbReference type="PROSITE" id="PS51371"/>
    </source>
</evidence>
<dbReference type="InterPro" id="IPR046342">
    <property type="entry name" value="CBS_dom_sf"/>
</dbReference>
<dbReference type="PROSITE" id="PS51371">
    <property type="entry name" value="CBS"/>
    <property type="match status" value="1"/>
</dbReference>
<evidence type="ECO:0000256" key="1">
    <source>
        <dbReference type="PROSITE-ProRule" id="PRU00703"/>
    </source>
</evidence>
<dbReference type="SUPFAM" id="SSF54631">
    <property type="entry name" value="CBS-domain pair"/>
    <property type="match status" value="1"/>
</dbReference>
<organism evidence="4 5">
    <name type="scientific">Methylomarinum roseum</name>
    <dbReference type="NCBI Taxonomy" id="3067653"/>
    <lineage>
        <taxon>Bacteria</taxon>
        <taxon>Pseudomonadati</taxon>
        <taxon>Pseudomonadota</taxon>
        <taxon>Gammaproteobacteria</taxon>
        <taxon>Methylococcales</taxon>
        <taxon>Methylococcaceae</taxon>
        <taxon>Methylomarinum</taxon>
    </lineage>
</organism>
<dbReference type="RefSeq" id="WP_305909479.1">
    <property type="nucleotide sequence ID" value="NZ_CP157743.1"/>
</dbReference>
<dbReference type="Pfam" id="PF00571">
    <property type="entry name" value="CBS"/>
    <property type="match status" value="1"/>
</dbReference>
<keyword evidence="2" id="KW-0812">Transmembrane</keyword>
<keyword evidence="2" id="KW-0472">Membrane</keyword>
<evidence type="ECO:0000313" key="5">
    <source>
        <dbReference type="Proteomes" id="UP001225378"/>
    </source>
</evidence>
<protein>
    <submittedName>
        <fullName evidence="4">CBS domain-containing protein</fullName>
    </submittedName>
</protein>
<dbReference type="Gene3D" id="3.10.580.10">
    <property type="entry name" value="CBS-domain"/>
    <property type="match status" value="1"/>
</dbReference>
<dbReference type="Proteomes" id="UP001225378">
    <property type="component" value="Chromosome"/>
</dbReference>
<gene>
    <name evidence="4" type="ORF">Q9L42_005245</name>
</gene>
<evidence type="ECO:0000313" key="4">
    <source>
        <dbReference type="EMBL" id="XBS21533.1"/>
    </source>
</evidence>
<keyword evidence="2" id="KW-1133">Transmembrane helix</keyword>
<evidence type="ECO:0000256" key="2">
    <source>
        <dbReference type="SAM" id="Phobius"/>
    </source>
</evidence>
<dbReference type="InterPro" id="IPR000644">
    <property type="entry name" value="CBS_dom"/>
</dbReference>
<dbReference type="KEGG" id="mech:Q9L42_005245"/>
<name>A0AAU7NX33_9GAMM</name>
<keyword evidence="5" id="KW-1185">Reference proteome</keyword>
<feature type="transmembrane region" description="Helical" evidence="2">
    <location>
        <begin position="32"/>
        <end position="48"/>
    </location>
</feature>
<sequence>MRLWLLLLSFFGILLLITLLNARINGGFKIESSWIAIALAPTIIWLLSSGQLAELSGFGVAFKLREAVARPFSLKIHGSKITPEVLSSDEKGSYDAIQNFIRNRIPAMTLQLGRKGYYYGPVIMEYLKQLTQHDFFRYVVFIDDAGKFSALVSARPFYEQLRANKVDIVNLIETNDLEPIKGLISSAISSDSNKREVLEKMAHKNLSELPVIDEDGYFIGIIDRDKLTSSIVLDLVAEKQ</sequence>
<dbReference type="AlphaFoldDB" id="A0AAU7NX33"/>
<keyword evidence="1" id="KW-0129">CBS domain</keyword>
<proteinExistence type="predicted"/>